<evidence type="ECO:0000313" key="2">
    <source>
        <dbReference type="Proteomes" id="UP000036955"/>
    </source>
</evidence>
<dbReference type="AlphaFoldDB" id="A0A0L1M8X2"/>
<organism evidence="1 2">
    <name type="scientific">Pseudomonas syringae</name>
    <dbReference type="NCBI Taxonomy" id="317"/>
    <lineage>
        <taxon>Bacteria</taxon>
        <taxon>Pseudomonadati</taxon>
        <taxon>Pseudomonadota</taxon>
        <taxon>Gammaproteobacteria</taxon>
        <taxon>Pseudomonadales</taxon>
        <taxon>Pseudomonadaceae</taxon>
        <taxon>Pseudomonas</taxon>
    </lineage>
</organism>
<sequence>MFQFVYRVVSSEADVRYWRCLVSPTTQEATIDFPVHGRQRDGPAGSKDDGSLRIYSFQGPFH</sequence>
<dbReference type="EMBL" id="LFQK01000032">
    <property type="protein sequence ID" value="KNH24938.1"/>
    <property type="molecule type" value="Genomic_DNA"/>
</dbReference>
<gene>
    <name evidence="1" type="ORF">ACS77_18965</name>
</gene>
<name>A0A0L1M8X2_PSESX</name>
<dbReference type="Proteomes" id="UP000036955">
    <property type="component" value="Unassembled WGS sequence"/>
</dbReference>
<proteinExistence type="predicted"/>
<evidence type="ECO:0000313" key="1">
    <source>
        <dbReference type="EMBL" id="KNH24938.1"/>
    </source>
</evidence>
<comment type="caution">
    <text evidence="1">The sequence shown here is derived from an EMBL/GenBank/DDBJ whole genome shotgun (WGS) entry which is preliminary data.</text>
</comment>
<accession>A0A0L1M8X2</accession>
<reference evidence="1 2" key="1">
    <citation type="submission" date="2015-06" db="EMBL/GenBank/DDBJ databases">
        <authorList>
            <person name="Hoefler B.C."/>
            <person name="Straight P.D."/>
        </authorList>
    </citation>
    <scope>NUCLEOTIDE SEQUENCE [LARGE SCALE GENOMIC DNA]</scope>
    <source>
        <strain evidence="1 2">Riq4</strain>
    </source>
</reference>
<protein>
    <submittedName>
        <fullName evidence="1">Uncharacterized protein</fullName>
    </submittedName>
</protein>